<feature type="non-terminal residue" evidence="1">
    <location>
        <position position="1"/>
    </location>
</feature>
<proteinExistence type="predicted"/>
<protein>
    <submittedName>
        <fullName evidence="1">Uncharacterized protein</fullName>
    </submittedName>
</protein>
<dbReference type="Proteomes" id="UP000265520">
    <property type="component" value="Unassembled WGS sequence"/>
</dbReference>
<dbReference type="EMBL" id="LXQA010019771">
    <property type="protein sequence ID" value="MCH91136.1"/>
    <property type="molecule type" value="Genomic_DNA"/>
</dbReference>
<evidence type="ECO:0000313" key="1">
    <source>
        <dbReference type="EMBL" id="MCH91136.1"/>
    </source>
</evidence>
<reference evidence="1 2" key="1">
    <citation type="journal article" date="2018" name="Front. Plant Sci.">
        <title>Red Clover (Trifolium pratense) and Zigzag Clover (T. medium) - A Picture of Genomic Similarities and Differences.</title>
        <authorList>
            <person name="Dluhosova J."/>
            <person name="Istvanek J."/>
            <person name="Nedelnik J."/>
            <person name="Repkova J."/>
        </authorList>
    </citation>
    <scope>NUCLEOTIDE SEQUENCE [LARGE SCALE GENOMIC DNA]</scope>
    <source>
        <strain evidence="2">cv. 10/8</strain>
        <tissue evidence="1">Leaf</tissue>
    </source>
</reference>
<keyword evidence="2" id="KW-1185">Reference proteome</keyword>
<accession>A0A392MUB9</accession>
<organism evidence="1 2">
    <name type="scientific">Trifolium medium</name>
    <dbReference type="NCBI Taxonomy" id="97028"/>
    <lineage>
        <taxon>Eukaryota</taxon>
        <taxon>Viridiplantae</taxon>
        <taxon>Streptophyta</taxon>
        <taxon>Embryophyta</taxon>
        <taxon>Tracheophyta</taxon>
        <taxon>Spermatophyta</taxon>
        <taxon>Magnoliopsida</taxon>
        <taxon>eudicotyledons</taxon>
        <taxon>Gunneridae</taxon>
        <taxon>Pentapetalae</taxon>
        <taxon>rosids</taxon>
        <taxon>fabids</taxon>
        <taxon>Fabales</taxon>
        <taxon>Fabaceae</taxon>
        <taxon>Papilionoideae</taxon>
        <taxon>50 kb inversion clade</taxon>
        <taxon>NPAAA clade</taxon>
        <taxon>Hologalegina</taxon>
        <taxon>IRL clade</taxon>
        <taxon>Trifolieae</taxon>
        <taxon>Trifolium</taxon>
    </lineage>
</organism>
<gene>
    <name evidence="1" type="ORF">A2U01_0012061</name>
</gene>
<name>A0A392MUB9_9FABA</name>
<evidence type="ECO:0000313" key="2">
    <source>
        <dbReference type="Proteomes" id="UP000265520"/>
    </source>
</evidence>
<sequence>LRLPILKLTDGVVVVVVVVVDVLTRVLCRRICPPNACPDENSAPHIEHS</sequence>
<dbReference type="AlphaFoldDB" id="A0A392MUB9"/>
<comment type="caution">
    <text evidence="1">The sequence shown here is derived from an EMBL/GenBank/DDBJ whole genome shotgun (WGS) entry which is preliminary data.</text>
</comment>